<name>A0A0S7C637_9BACT</name>
<dbReference type="STRING" id="1678841.TBC1_12814"/>
<dbReference type="RefSeq" id="WP_082189670.1">
    <property type="nucleotide sequence ID" value="NZ_DF968183.1"/>
</dbReference>
<dbReference type="SUPFAM" id="SSF56059">
    <property type="entry name" value="Glutathione synthetase ATP-binding domain-like"/>
    <property type="match status" value="1"/>
</dbReference>
<dbReference type="AlphaFoldDB" id="A0A0S7C637"/>
<dbReference type="InterPro" id="IPR039523">
    <property type="entry name" value="RimK-rel_E_lig_ATP-grasp"/>
</dbReference>
<dbReference type="EMBL" id="DF968183">
    <property type="protein sequence ID" value="GAP44998.1"/>
    <property type="molecule type" value="Genomic_DNA"/>
</dbReference>
<feature type="domain" description="Alpha-L-glutamate ligase-related protein ATP-grasp" evidence="1">
    <location>
        <begin position="187"/>
        <end position="335"/>
    </location>
</feature>
<dbReference type="OrthoDB" id="6315394at2"/>
<reference evidence="2" key="1">
    <citation type="journal article" date="2015" name="Genome Announc.">
        <title>Draft Genome Sequence of Bacteroidales Strain TBC1, a Novel Isolate from a Methanogenic Wastewater Treatment System.</title>
        <authorList>
            <person name="Tourlousse D.M."/>
            <person name="Matsuura N."/>
            <person name="Sun L."/>
            <person name="Toyonaga M."/>
            <person name="Kuroda K."/>
            <person name="Ohashi A."/>
            <person name="Cruz R."/>
            <person name="Yamaguchi T."/>
            <person name="Sekiguchi Y."/>
        </authorList>
    </citation>
    <scope>NUCLEOTIDE SEQUENCE [LARGE SCALE GENOMIC DNA]</scope>
    <source>
        <strain evidence="2">TBC1</strain>
    </source>
</reference>
<gene>
    <name evidence="2" type="ORF">TBC1_12814</name>
</gene>
<dbReference type="Pfam" id="PF14397">
    <property type="entry name" value="ATPgrasp_ST"/>
    <property type="match status" value="1"/>
</dbReference>
<keyword evidence="3" id="KW-1185">Reference proteome</keyword>
<proteinExistence type="predicted"/>
<protein>
    <submittedName>
        <fullName evidence="2">Sugar-transfer associated ATP-grasp</fullName>
    </submittedName>
</protein>
<evidence type="ECO:0000313" key="3">
    <source>
        <dbReference type="Proteomes" id="UP000053091"/>
    </source>
</evidence>
<sequence>MYKRIIFNKNLPLKKRLKNLVSYFMVRRGARLTWKPVFGKFYETNPDNFKKTNSSEEKSHINLWKGFSSGINLSTYRICRNISGVSDIRYIPEEIYIADIEDTLNHDPVIDYLANKSFSNHWFSEGIFPKDYFHNVDGEYLDSDLERVEFQDIVILAKKLEYPVVIKPNRDTSGGNDVFFPANDAELIELVKGRKNFVVQERIKQYEFFNRYNPHGLNTIRVALYRSVADNEVHALHTSMRMGRGGSLDNLKAGGIITYVKPDGFMVGYALDRYGRRFDEHPDTLMKFDECVPNYDELIELSKRVAHKIFYARIISLDACCDEKGNWRFVEANVYGQHTIKFAQNFGFSFFGNFTDEVIKYCINNHWALK</sequence>
<evidence type="ECO:0000259" key="1">
    <source>
        <dbReference type="Pfam" id="PF14397"/>
    </source>
</evidence>
<organism evidence="2">
    <name type="scientific">Lentimicrobium saccharophilum</name>
    <dbReference type="NCBI Taxonomy" id="1678841"/>
    <lineage>
        <taxon>Bacteria</taxon>
        <taxon>Pseudomonadati</taxon>
        <taxon>Bacteroidota</taxon>
        <taxon>Bacteroidia</taxon>
        <taxon>Bacteroidales</taxon>
        <taxon>Lentimicrobiaceae</taxon>
        <taxon>Lentimicrobium</taxon>
    </lineage>
</organism>
<accession>A0A0S7C637</accession>
<dbReference type="Proteomes" id="UP000053091">
    <property type="component" value="Unassembled WGS sequence"/>
</dbReference>
<evidence type="ECO:0000313" key="2">
    <source>
        <dbReference type="EMBL" id="GAP44998.1"/>
    </source>
</evidence>